<dbReference type="InterPro" id="IPR006118">
    <property type="entry name" value="Recombinase_CS"/>
</dbReference>
<evidence type="ECO:0000256" key="3">
    <source>
        <dbReference type="ARBA" id="ARBA00023125"/>
    </source>
</evidence>
<feature type="domain" description="Resolvase/invertase-type recombinase catalytic" evidence="6">
    <location>
        <begin position="1"/>
        <end position="134"/>
    </location>
</feature>
<feature type="active site" description="O-(5'-phospho-DNA)-serine intermediate" evidence="5">
    <location>
        <position position="9"/>
    </location>
</feature>
<dbReference type="SMART" id="SM00857">
    <property type="entry name" value="Resolvase"/>
    <property type="match status" value="1"/>
</dbReference>
<dbReference type="SUPFAM" id="SSF46689">
    <property type="entry name" value="Homeodomain-like"/>
    <property type="match status" value="1"/>
</dbReference>
<sequence>MRIGYARVSTEDQSLEAQIAELRAAGCEEIYSERASGKKDNRPELKNALRAMRAGDTLVVTRLDRLGRSLSHLVQTVADLGKRGIGFESRAEHIDTASAGGELVFHMFASFAQFERRLISERTKSGLSSARAQGRLGGRRPSMTIAQLRQAKRLLDDPKISSSDVAKTYGVSRSTLYLGLKRLEVGASQSPAKAAA</sequence>
<dbReference type="CDD" id="cd00569">
    <property type="entry name" value="HTH_Hin_like"/>
    <property type="match status" value="1"/>
</dbReference>
<dbReference type="Gene3D" id="1.10.10.60">
    <property type="entry name" value="Homeodomain-like"/>
    <property type="match status" value="1"/>
</dbReference>
<dbReference type="Pfam" id="PF00239">
    <property type="entry name" value="Resolvase"/>
    <property type="match status" value="1"/>
</dbReference>
<dbReference type="InterPro" id="IPR006120">
    <property type="entry name" value="Resolvase_HTH_dom"/>
</dbReference>
<dbReference type="InterPro" id="IPR006119">
    <property type="entry name" value="Resolv_N"/>
</dbReference>
<comment type="caution">
    <text evidence="7">The sequence shown here is derived from an EMBL/GenBank/DDBJ whole genome shotgun (WGS) entry which is preliminary data.</text>
</comment>
<keyword evidence="3" id="KW-0238">DNA-binding</keyword>
<dbReference type="PANTHER" id="PTHR30461">
    <property type="entry name" value="DNA-INVERTASE FROM LAMBDOID PROPHAGE"/>
    <property type="match status" value="1"/>
</dbReference>
<dbReference type="Pfam" id="PF02796">
    <property type="entry name" value="HTH_7"/>
    <property type="match status" value="1"/>
</dbReference>
<gene>
    <name evidence="7" type="ORF">KZ820_20800</name>
</gene>
<dbReference type="PANTHER" id="PTHR30461:SF2">
    <property type="entry name" value="SERINE RECOMBINASE PINE-RELATED"/>
    <property type="match status" value="1"/>
</dbReference>
<comment type="similarity">
    <text evidence="1">Belongs to the site-specific recombinase resolvase family.</text>
</comment>
<evidence type="ECO:0000313" key="8">
    <source>
        <dbReference type="Proteomes" id="UP000759103"/>
    </source>
</evidence>
<dbReference type="InterPro" id="IPR050639">
    <property type="entry name" value="SSR_resolvase"/>
</dbReference>
<dbReference type="PROSITE" id="PS51736">
    <property type="entry name" value="RECOMBINASES_3"/>
    <property type="match status" value="1"/>
</dbReference>
<organism evidence="7 8">
    <name type="scientific">Sphingomonas citri</name>
    <dbReference type="NCBI Taxonomy" id="2862499"/>
    <lineage>
        <taxon>Bacteria</taxon>
        <taxon>Pseudomonadati</taxon>
        <taxon>Pseudomonadota</taxon>
        <taxon>Alphaproteobacteria</taxon>
        <taxon>Sphingomonadales</taxon>
        <taxon>Sphingomonadaceae</taxon>
        <taxon>Sphingomonas</taxon>
    </lineage>
</organism>
<dbReference type="Gene3D" id="3.40.50.1390">
    <property type="entry name" value="Resolvase, N-terminal catalytic domain"/>
    <property type="match status" value="1"/>
</dbReference>
<dbReference type="EMBL" id="JAHXZN010000016">
    <property type="protein sequence ID" value="MBW6533188.1"/>
    <property type="molecule type" value="Genomic_DNA"/>
</dbReference>
<name>A0ABS7BUB3_9SPHN</name>
<dbReference type="PROSITE" id="PS00397">
    <property type="entry name" value="RECOMBINASES_1"/>
    <property type="match status" value="1"/>
</dbReference>
<dbReference type="Proteomes" id="UP000759103">
    <property type="component" value="Unassembled WGS sequence"/>
</dbReference>
<evidence type="ECO:0000313" key="7">
    <source>
        <dbReference type="EMBL" id="MBW6533188.1"/>
    </source>
</evidence>
<accession>A0ABS7BUB3</accession>
<dbReference type="SUPFAM" id="SSF53041">
    <property type="entry name" value="Resolvase-like"/>
    <property type="match status" value="1"/>
</dbReference>
<reference evidence="7 8" key="1">
    <citation type="submission" date="2021-07" db="EMBL/GenBank/DDBJ databases">
        <title>Sphingomonas sp.</title>
        <authorList>
            <person name="Feng G."/>
            <person name="Li J."/>
            <person name="Pan M."/>
        </authorList>
    </citation>
    <scope>NUCLEOTIDE SEQUENCE [LARGE SCALE GENOMIC DNA]</scope>
    <source>
        <strain evidence="7 8">RRHST34</strain>
    </source>
</reference>
<evidence type="ECO:0000256" key="4">
    <source>
        <dbReference type="ARBA" id="ARBA00023172"/>
    </source>
</evidence>
<dbReference type="InterPro" id="IPR036162">
    <property type="entry name" value="Resolvase-like_N_sf"/>
</dbReference>
<evidence type="ECO:0000256" key="1">
    <source>
        <dbReference type="ARBA" id="ARBA00009913"/>
    </source>
</evidence>
<protein>
    <submittedName>
        <fullName evidence="7">Recombinase family protein</fullName>
    </submittedName>
</protein>
<evidence type="ECO:0000256" key="5">
    <source>
        <dbReference type="PROSITE-ProRule" id="PRU10137"/>
    </source>
</evidence>
<dbReference type="InterPro" id="IPR009057">
    <property type="entry name" value="Homeodomain-like_sf"/>
</dbReference>
<evidence type="ECO:0000256" key="2">
    <source>
        <dbReference type="ARBA" id="ARBA00022908"/>
    </source>
</evidence>
<keyword evidence="8" id="KW-1185">Reference proteome</keyword>
<keyword evidence="2" id="KW-0229">DNA integration</keyword>
<dbReference type="PROSITE" id="PS00398">
    <property type="entry name" value="RECOMBINASES_2"/>
    <property type="match status" value="1"/>
</dbReference>
<evidence type="ECO:0000259" key="6">
    <source>
        <dbReference type="PROSITE" id="PS51736"/>
    </source>
</evidence>
<dbReference type="CDD" id="cd03768">
    <property type="entry name" value="SR_ResInv"/>
    <property type="match status" value="1"/>
</dbReference>
<keyword evidence="4" id="KW-0233">DNA recombination</keyword>
<proteinExistence type="inferred from homology"/>